<dbReference type="Proteomes" id="UP000226079">
    <property type="component" value="Unassembled WGS sequence"/>
</dbReference>
<dbReference type="AlphaFoldDB" id="A0A2A9CSZ8"/>
<dbReference type="Gene3D" id="1.20.120.20">
    <property type="entry name" value="Apolipoprotein"/>
    <property type="match status" value="1"/>
</dbReference>
<keyword evidence="4" id="KW-1185">Reference proteome</keyword>
<dbReference type="OrthoDB" id="4871889at2"/>
<dbReference type="SUPFAM" id="SSF58113">
    <property type="entry name" value="Apolipoprotein A-I"/>
    <property type="match status" value="1"/>
</dbReference>
<keyword evidence="2" id="KW-0472">Membrane</keyword>
<evidence type="ECO:0000256" key="2">
    <source>
        <dbReference type="SAM" id="Phobius"/>
    </source>
</evidence>
<evidence type="ECO:0000313" key="4">
    <source>
        <dbReference type="Proteomes" id="UP000226079"/>
    </source>
</evidence>
<gene>
    <name evidence="3" type="ORF">ATK74_2146</name>
</gene>
<dbReference type="EMBL" id="PDJC01000001">
    <property type="protein sequence ID" value="PFG17573.1"/>
    <property type="molecule type" value="Genomic_DNA"/>
</dbReference>
<comment type="caution">
    <text evidence="3">The sequence shown here is derived from an EMBL/GenBank/DDBJ whole genome shotgun (WGS) entry which is preliminary data.</text>
</comment>
<name>A0A2A9CSZ8_9ACTN</name>
<feature type="transmembrane region" description="Helical" evidence="2">
    <location>
        <begin position="160"/>
        <end position="178"/>
    </location>
</feature>
<accession>A0A2A9CSZ8</accession>
<reference evidence="3 4" key="1">
    <citation type="submission" date="2017-10" db="EMBL/GenBank/DDBJ databases">
        <title>Sequencing the genomes of 1000 actinobacteria strains.</title>
        <authorList>
            <person name="Klenk H.-P."/>
        </authorList>
    </citation>
    <scope>NUCLEOTIDE SEQUENCE [LARGE SCALE GENOMIC DNA]</scope>
    <source>
        <strain evidence="3 4">DSM 15597</strain>
    </source>
</reference>
<keyword evidence="2" id="KW-1133">Transmembrane helix</keyword>
<protein>
    <submittedName>
        <fullName evidence="3">Uncharacterized protein</fullName>
    </submittedName>
</protein>
<feature type="region of interest" description="Disordered" evidence="1">
    <location>
        <begin position="218"/>
        <end position="252"/>
    </location>
</feature>
<proteinExistence type="predicted"/>
<sequence length="305" mass="32754">MKTKKLLHSVEEGTQAAVDRLSPYVEQALREGGDLADQAYAKLRPGLKEAQIRSARFAADTFEKVQPAIDDALSRVSPAVDATVKKVRPAVDDVLERIPPTVDYARERVQEDVLPALAAQLRHLAAQPLAKEIQAAAAASALAAQLEKASGKKKRSGWRTFGRVLLAGALLGGVFVAVRKLFADPATGWENHVPKNSTYVADPTFDDDDLFEDSVAEPVTEPTVSEPVTTEPATTADAPAEPSASAYGPGSYVGDEPPAGYEIKGNDRSLKYHVPGMAAYERTIAEVWFESEEAAQAAGFTRAQR</sequence>
<organism evidence="3 4">
    <name type="scientific">Propionicimonas paludicola</name>
    <dbReference type="NCBI Taxonomy" id="185243"/>
    <lineage>
        <taxon>Bacteria</taxon>
        <taxon>Bacillati</taxon>
        <taxon>Actinomycetota</taxon>
        <taxon>Actinomycetes</taxon>
        <taxon>Propionibacteriales</taxon>
        <taxon>Nocardioidaceae</taxon>
        <taxon>Propionicimonas</taxon>
    </lineage>
</organism>
<dbReference type="RefSeq" id="WP_098460989.1">
    <property type="nucleotide sequence ID" value="NZ_PDJC01000001.1"/>
</dbReference>
<evidence type="ECO:0000313" key="3">
    <source>
        <dbReference type="EMBL" id="PFG17573.1"/>
    </source>
</evidence>
<keyword evidence="2" id="KW-0812">Transmembrane</keyword>
<evidence type="ECO:0000256" key="1">
    <source>
        <dbReference type="SAM" id="MobiDB-lite"/>
    </source>
</evidence>
<feature type="compositionally biased region" description="Low complexity" evidence="1">
    <location>
        <begin position="218"/>
        <end position="246"/>
    </location>
</feature>